<keyword evidence="2" id="KW-1185">Reference proteome</keyword>
<gene>
    <name evidence="1" type="ORF">D5R40_04890</name>
</gene>
<comment type="caution">
    <text evidence="1">The sequence shown here is derived from an EMBL/GenBank/DDBJ whole genome shotgun (WGS) entry which is preliminary data.</text>
</comment>
<reference evidence="1 2" key="1">
    <citation type="journal article" date="2018" name="ACS Chem. Biol.">
        <title>Ketoreductase domain dysfunction expands chemodiversity: malyngamide biosynthesis in the cyanobacterium Okeania hirsuta.</title>
        <authorList>
            <person name="Moss N.A."/>
            <person name="Leao T."/>
            <person name="Rankin M."/>
            <person name="McCullough T.M."/>
            <person name="Qu P."/>
            <person name="Korobeynikov A."/>
            <person name="Smith J.L."/>
            <person name="Gerwick L."/>
            <person name="Gerwick W.H."/>
        </authorList>
    </citation>
    <scope>NUCLEOTIDE SEQUENCE [LARGE SCALE GENOMIC DNA]</scope>
    <source>
        <strain evidence="1 2">PAB10Feb10-1</strain>
    </source>
</reference>
<evidence type="ECO:0000313" key="1">
    <source>
        <dbReference type="EMBL" id="RQH52726.1"/>
    </source>
</evidence>
<dbReference type="EMBL" id="RCBY01000016">
    <property type="protein sequence ID" value="RQH52726.1"/>
    <property type="molecule type" value="Genomic_DNA"/>
</dbReference>
<protein>
    <submittedName>
        <fullName evidence="1">Uncharacterized protein</fullName>
    </submittedName>
</protein>
<evidence type="ECO:0000313" key="2">
    <source>
        <dbReference type="Proteomes" id="UP000269154"/>
    </source>
</evidence>
<dbReference type="Proteomes" id="UP000269154">
    <property type="component" value="Unassembled WGS sequence"/>
</dbReference>
<sequence>MELSLASPKKLRYNISIGGFSPLSMTFYSTRKQQDIDIQKRSLNREISQMSLYEAQKKLGGYCIATPQKF</sequence>
<dbReference type="RefSeq" id="WP_124144604.1">
    <property type="nucleotide sequence ID" value="NZ_CAWOKI010000029.1"/>
</dbReference>
<proteinExistence type="predicted"/>
<organism evidence="1 2">
    <name type="scientific">Okeania hirsuta</name>
    <dbReference type="NCBI Taxonomy" id="1458930"/>
    <lineage>
        <taxon>Bacteria</taxon>
        <taxon>Bacillati</taxon>
        <taxon>Cyanobacteriota</taxon>
        <taxon>Cyanophyceae</taxon>
        <taxon>Oscillatoriophycideae</taxon>
        <taxon>Oscillatoriales</taxon>
        <taxon>Microcoleaceae</taxon>
        <taxon>Okeania</taxon>
    </lineage>
</organism>
<dbReference type="AlphaFoldDB" id="A0A3N6PIR1"/>
<accession>A0A3N6PIR1</accession>
<name>A0A3N6PIR1_9CYAN</name>